<accession>A0ABP6H8J1</accession>
<feature type="region of interest" description="Disordered" evidence="1">
    <location>
        <begin position="1"/>
        <end position="125"/>
    </location>
</feature>
<evidence type="ECO:0000313" key="3">
    <source>
        <dbReference type="EMBL" id="GAA2737473.1"/>
    </source>
</evidence>
<sequence length="222" mass="22107">MSDTPRNDSTEDRGDDVYRDPTAPSEAPSYGPPSSSGTPERTEQLPTGGDTQQVPSSSSFPPPPPPPGAGSAPQNPYATPPAGNAPQNPYAAPPAGAAYPSQSEVAQGGAPGTPPPPGYGQAPAYGQPAYGQAPAYGNPGGSLSGNTIALLIVSGLLTIGGCGVGIPALVFAIIAVTKKDQASEMGKWTRWGWIALGVTVLLVVLGFVALFSLAAVGGSTSP</sequence>
<comment type="caution">
    <text evidence="3">The sequence shown here is derived from an EMBL/GenBank/DDBJ whole genome shotgun (WGS) entry which is preliminary data.</text>
</comment>
<evidence type="ECO:0000256" key="1">
    <source>
        <dbReference type="SAM" id="MobiDB-lite"/>
    </source>
</evidence>
<keyword evidence="2" id="KW-0812">Transmembrane</keyword>
<protein>
    <recommendedName>
        <fullName evidence="5">DUF4190 domain-containing protein</fullName>
    </recommendedName>
</protein>
<feature type="compositionally biased region" description="Basic and acidic residues" evidence="1">
    <location>
        <begin position="1"/>
        <end position="19"/>
    </location>
</feature>
<keyword evidence="2" id="KW-0472">Membrane</keyword>
<organism evidence="3 4">
    <name type="scientific">Pedococcus aerophilus</name>
    <dbReference type="NCBI Taxonomy" id="436356"/>
    <lineage>
        <taxon>Bacteria</taxon>
        <taxon>Bacillati</taxon>
        <taxon>Actinomycetota</taxon>
        <taxon>Actinomycetes</taxon>
        <taxon>Micrococcales</taxon>
        <taxon>Intrasporangiaceae</taxon>
        <taxon>Pedococcus</taxon>
    </lineage>
</organism>
<feature type="transmembrane region" description="Helical" evidence="2">
    <location>
        <begin position="148"/>
        <end position="176"/>
    </location>
</feature>
<reference evidence="4" key="1">
    <citation type="journal article" date="2019" name="Int. J. Syst. Evol. Microbiol.">
        <title>The Global Catalogue of Microorganisms (GCM) 10K type strain sequencing project: providing services to taxonomists for standard genome sequencing and annotation.</title>
        <authorList>
            <consortium name="The Broad Institute Genomics Platform"/>
            <consortium name="The Broad Institute Genome Sequencing Center for Infectious Disease"/>
            <person name="Wu L."/>
            <person name="Ma J."/>
        </authorList>
    </citation>
    <scope>NUCLEOTIDE SEQUENCE [LARGE SCALE GENOMIC DNA]</scope>
    <source>
        <strain evidence="4">JCM 16378</strain>
    </source>
</reference>
<feature type="compositionally biased region" description="Low complexity" evidence="1">
    <location>
        <begin position="23"/>
        <end position="39"/>
    </location>
</feature>
<dbReference type="Proteomes" id="UP001501326">
    <property type="component" value="Unassembled WGS sequence"/>
</dbReference>
<keyword evidence="4" id="KW-1185">Reference proteome</keyword>
<evidence type="ECO:0008006" key="5">
    <source>
        <dbReference type="Google" id="ProtNLM"/>
    </source>
</evidence>
<name>A0ABP6H8J1_9MICO</name>
<feature type="compositionally biased region" description="Low complexity" evidence="1">
    <location>
        <begin position="80"/>
        <end position="108"/>
    </location>
</feature>
<evidence type="ECO:0000256" key="2">
    <source>
        <dbReference type="SAM" id="Phobius"/>
    </source>
</evidence>
<feature type="transmembrane region" description="Helical" evidence="2">
    <location>
        <begin position="188"/>
        <end position="216"/>
    </location>
</feature>
<dbReference type="RefSeq" id="WP_344193832.1">
    <property type="nucleotide sequence ID" value="NZ_BAAARN010000003.1"/>
</dbReference>
<evidence type="ECO:0000313" key="4">
    <source>
        <dbReference type="Proteomes" id="UP001501326"/>
    </source>
</evidence>
<keyword evidence="2" id="KW-1133">Transmembrane helix</keyword>
<gene>
    <name evidence="3" type="ORF">GCM10009867_24750</name>
</gene>
<proteinExistence type="predicted"/>
<dbReference type="EMBL" id="BAAARN010000003">
    <property type="protein sequence ID" value="GAA2737473.1"/>
    <property type="molecule type" value="Genomic_DNA"/>
</dbReference>